<dbReference type="InterPro" id="IPR009057">
    <property type="entry name" value="Homeodomain-like_sf"/>
</dbReference>
<protein>
    <submittedName>
        <fullName evidence="4">Transcriptional regulator</fullName>
    </submittedName>
</protein>
<dbReference type="InterPro" id="IPR050109">
    <property type="entry name" value="HTH-type_TetR-like_transc_reg"/>
</dbReference>
<dbReference type="SUPFAM" id="SSF46689">
    <property type="entry name" value="Homeodomain-like"/>
    <property type="match status" value="1"/>
</dbReference>
<dbReference type="EMBL" id="CP000472">
    <property type="protein sequence ID" value="ACJ28547.1"/>
    <property type="molecule type" value="Genomic_DNA"/>
</dbReference>
<organism evidence="4 5">
    <name type="scientific">Shewanella piezotolerans (strain WP3 / JCM 13877)</name>
    <dbReference type="NCBI Taxonomy" id="225849"/>
    <lineage>
        <taxon>Bacteria</taxon>
        <taxon>Pseudomonadati</taxon>
        <taxon>Pseudomonadota</taxon>
        <taxon>Gammaproteobacteria</taxon>
        <taxon>Alteromonadales</taxon>
        <taxon>Shewanellaceae</taxon>
        <taxon>Shewanella</taxon>
    </lineage>
</organism>
<dbReference type="GO" id="GO:0003700">
    <property type="term" value="F:DNA-binding transcription factor activity"/>
    <property type="evidence" value="ECO:0007669"/>
    <property type="project" value="TreeGrafter"/>
</dbReference>
<dbReference type="KEGG" id="swp:swp_1782"/>
<dbReference type="Proteomes" id="UP000000753">
    <property type="component" value="Chromosome"/>
</dbReference>
<dbReference type="STRING" id="225849.swp_1782"/>
<evidence type="ECO:0000313" key="4">
    <source>
        <dbReference type="EMBL" id="ACJ28547.1"/>
    </source>
</evidence>
<dbReference type="eggNOG" id="COG1309">
    <property type="taxonomic scope" value="Bacteria"/>
</dbReference>
<name>B8CN45_SHEPW</name>
<dbReference type="PANTHER" id="PTHR30055">
    <property type="entry name" value="HTH-TYPE TRANSCRIPTIONAL REGULATOR RUTR"/>
    <property type="match status" value="1"/>
</dbReference>
<proteinExistence type="predicted"/>
<gene>
    <name evidence="4" type="ordered locus">swp_1782</name>
</gene>
<evidence type="ECO:0000256" key="2">
    <source>
        <dbReference type="PROSITE-ProRule" id="PRU00335"/>
    </source>
</evidence>
<keyword evidence="5" id="KW-1185">Reference proteome</keyword>
<dbReference type="RefSeq" id="WP_020911925.1">
    <property type="nucleotide sequence ID" value="NC_011566.1"/>
</dbReference>
<dbReference type="Gene3D" id="1.10.357.10">
    <property type="entry name" value="Tetracycline Repressor, domain 2"/>
    <property type="match status" value="1"/>
</dbReference>
<evidence type="ECO:0000259" key="3">
    <source>
        <dbReference type="PROSITE" id="PS50977"/>
    </source>
</evidence>
<evidence type="ECO:0000313" key="5">
    <source>
        <dbReference type="Proteomes" id="UP000000753"/>
    </source>
</evidence>
<dbReference type="Pfam" id="PF00440">
    <property type="entry name" value="TetR_N"/>
    <property type="match status" value="1"/>
</dbReference>
<evidence type="ECO:0000256" key="1">
    <source>
        <dbReference type="ARBA" id="ARBA00023125"/>
    </source>
</evidence>
<accession>B8CN45</accession>
<keyword evidence="1 2" id="KW-0238">DNA-binding</keyword>
<dbReference type="PANTHER" id="PTHR30055:SF233">
    <property type="entry name" value="REGULATORY PROTEIN TETR"/>
    <property type="match status" value="1"/>
</dbReference>
<reference evidence="4 5" key="1">
    <citation type="journal article" date="2008" name="PLoS ONE">
        <title>Environmental adaptation: genomic analysis of the piezotolerant and psychrotolerant deep-sea iron reducing bacterium Shewanella piezotolerans WP3.</title>
        <authorList>
            <person name="Wang F."/>
            <person name="Wang J."/>
            <person name="Jian H."/>
            <person name="Zhang B."/>
            <person name="Li S."/>
            <person name="Wang F."/>
            <person name="Zeng X."/>
            <person name="Gao L."/>
            <person name="Bartlett D.H."/>
            <person name="Yu J."/>
            <person name="Hu S."/>
            <person name="Xiao X."/>
        </authorList>
    </citation>
    <scope>NUCLEOTIDE SEQUENCE [LARGE SCALE GENOMIC DNA]</scope>
    <source>
        <strain evidence="5">WP3 / JCM 13877</strain>
    </source>
</reference>
<dbReference type="HOGENOM" id="CLU_069356_1_4_6"/>
<dbReference type="AlphaFoldDB" id="B8CN45"/>
<dbReference type="PROSITE" id="PS50977">
    <property type="entry name" value="HTH_TETR_2"/>
    <property type="match status" value="1"/>
</dbReference>
<sequence length="205" mass="23301">MTEPTNQTETATQVREALLCAARVCFLSSDFDKVSIRQIADEAGVNMAMIRYYFGNKLGLFEAMMIEHLKPVIERSKLIRTTDTKSIMADIINDFHQTMSATPEFPRFLFRLMNSEGSMEVKAVVFKLFTPLANLIPMPKPLLEKCTGTDPMLVKMSMMSLMVFPYIIPAPMAELHGFKLDSDFYTKLTQHNIKLLEQGLFGEQD</sequence>
<feature type="DNA-binding region" description="H-T-H motif" evidence="2">
    <location>
        <begin position="35"/>
        <end position="54"/>
    </location>
</feature>
<dbReference type="GO" id="GO:0000976">
    <property type="term" value="F:transcription cis-regulatory region binding"/>
    <property type="evidence" value="ECO:0007669"/>
    <property type="project" value="TreeGrafter"/>
</dbReference>
<dbReference type="OrthoDB" id="9151800at2"/>
<feature type="domain" description="HTH tetR-type" evidence="3">
    <location>
        <begin position="12"/>
        <end position="72"/>
    </location>
</feature>
<dbReference type="InterPro" id="IPR001647">
    <property type="entry name" value="HTH_TetR"/>
</dbReference>